<dbReference type="NCBIfam" id="TIGR00482">
    <property type="entry name" value="nicotinate (nicotinamide) nucleotide adenylyltransferase"/>
    <property type="match status" value="1"/>
</dbReference>
<dbReference type="PANTHER" id="PTHR39321">
    <property type="entry name" value="NICOTINATE-NUCLEOTIDE ADENYLYLTRANSFERASE-RELATED"/>
    <property type="match status" value="1"/>
</dbReference>
<evidence type="ECO:0000313" key="13">
    <source>
        <dbReference type="Proteomes" id="UP001595823"/>
    </source>
</evidence>
<comment type="catalytic activity">
    <reaction evidence="9 10">
        <text>nicotinate beta-D-ribonucleotide + ATP + H(+) = deamido-NAD(+) + diphosphate</text>
        <dbReference type="Rhea" id="RHEA:22860"/>
        <dbReference type="ChEBI" id="CHEBI:15378"/>
        <dbReference type="ChEBI" id="CHEBI:30616"/>
        <dbReference type="ChEBI" id="CHEBI:33019"/>
        <dbReference type="ChEBI" id="CHEBI:57502"/>
        <dbReference type="ChEBI" id="CHEBI:58437"/>
        <dbReference type="EC" id="2.7.7.18"/>
    </reaction>
</comment>
<dbReference type="InterPro" id="IPR004821">
    <property type="entry name" value="Cyt_trans-like"/>
</dbReference>
<keyword evidence="7 10" id="KW-0067">ATP-binding</keyword>
<dbReference type="EMBL" id="JBHSDK010000007">
    <property type="protein sequence ID" value="MFC4334520.1"/>
    <property type="molecule type" value="Genomic_DNA"/>
</dbReference>
<accession>A0ABV8TVN7</accession>
<comment type="function">
    <text evidence="1 10">Catalyzes the reversible adenylation of nicotinate mononucleotide (NaMN) to nicotinic acid adenine dinucleotide (NaAD).</text>
</comment>
<dbReference type="HAMAP" id="MF_00244">
    <property type="entry name" value="NaMN_adenylyltr"/>
    <property type="match status" value="1"/>
</dbReference>
<dbReference type="Pfam" id="PF01467">
    <property type="entry name" value="CTP_transf_like"/>
    <property type="match status" value="1"/>
</dbReference>
<evidence type="ECO:0000256" key="1">
    <source>
        <dbReference type="ARBA" id="ARBA00002324"/>
    </source>
</evidence>
<evidence type="ECO:0000256" key="3">
    <source>
        <dbReference type="ARBA" id="ARBA00022642"/>
    </source>
</evidence>
<dbReference type="PANTHER" id="PTHR39321:SF3">
    <property type="entry name" value="PHOSPHOPANTETHEINE ADENYLYLTRANSFERASE"/>
    <property type="match status" value="1"/>
</dbReference>
<comment type="pathway">
    <text evidence="2 10">Cofactor biosynthesis; NAD(+) biosynthesis; deamido-NAD(+) from nicotinate D-ribonucleotide: step 1/1.</text>
</comment>
<dbReference type="Gene3D" id="3.40.50.620">
    <property type="entry name" value="HUPs"/>
    <property type="match status" value="1"/>
</dbReference>
<comment type="caution">
    <text evidence="12">The sequence shown here is derived from an EMBL/GenBank/DDBJ whole genome shotgun (WGS) entry which is preliminary data.</text>
</comment>
<sequence>MTVGVSWRVGIFGGTFDPVHYGHLAAASEAYIRADLDEVVFVPTGDPWQKAGKAISPAALRGEMTRLAINGDPRFRMSLVDIEREGPTYAADTVEDIRAEYDKAVDLYFIFGADSLENLYTWHRVGELVRSVEFIALNRPGSQRRGAELPPGTKVEYVDMAGMELSSSMCRERVARGETLRYLVPEPVRGFIESADLYLPGRALGDM</sequence>
<evidence type="ECO:0000256" key="9">
    <source>
        <dbReference type="ARBA" id="ARBA00048721"/>
    </source>
</evidence>
<evidence type="ECO:0000256" key="10">
    <source>
        <dbReference type="HAMAP-Rule" id="MF_00244"/>
    </source>
</evidence>
<dbReference type="InterPro" id="IPR014729">
    <property type="entry name" value="Rossmann-like_a/b/a_fold"/>
</dbReference>
<dbReference type="NCBIfam" id="NF000840">
    <property type="entry name" value="PRK00071.1-3"/>
    <property type="match status" value="1"/>
</dbReference>
<feature type="domain" description="Cytidyltransferase-like" evidence="11">
    <location>
        <begin position="11"/>
        <end position="173"/>
    </location>
</feature>
<protein>
    <recommendedName>
        <fullName evidence="10">Probable nicotinate-nucleotide adenylyltransferase</fullName>
        <ecNumber evidence="10">2.7.7.18</ecNumber>
    </recommendedName>
    <alternativeName>
        <fullName evidence="10">Deamido-NAD(+) diphosphorylase</fullName>
    </alternativeName>
    <alternativeName>
        <fullName evidence="10">Deamido-NAD(+) pyrophosphorylase</fullName>
    </alternativeName>
    <alternativeName>
        <fullName evidence="10">Nicotinate mononucleotide adenylyltransferase</fullName>
        <shortName evidence="10">NaMN adenylyltransferase</shortName>
    </alternativeName>
</protein>
<organism evidence="12 13">
    <name type="scientific">Salininema proteolyticum</name>
    <dbReference type="NCBI Taxonomy" id="1607685"/>
    <lineage>
        <taxon>Bacteria</taxon>
        <taxon>Bacillati</taxon>
        <taxon>Actinomycetota</taxon>
        <taxon>Actinomycetes</taxon>
        <taxon>Glycomycetales</taxon>
        <taxon>Glycomycetaceae</taxon>
        <taxon>Salininema</taxon>
    </lineage>
</organism>
<dbReference type="Proteomes" id="UP001595823">
    <property type="component" value="Unassembled WGS sequence"/>
</dbReference>
<comment type="similarity">
    <text evidence="10">Belongs to the NadD family.</text>
</comment>
<dbReference type="SUPFAM" id="SSF52374">
    <property type="entry name" value="Nucleotidylyl transferase"/>
    <property type="match status" value="1"/>
</dbReference>
<evidence type="ECO:0000259" key="11">
    <source>
        <dbReference type="Pfam" id="PF01467"/>
    </source>
</evidence>
<evidence type="ECO:0000256" key="4">
    <source>
        <dbReference type="ARBA" id="ARBA00022679"/>
    </source>
</evidence>
<evidence type="ECO:0000256" key="6">
    <source>
        <dbReference type="ARBA" id="ARBA00022741"/>
    </source>
</evidence>
<keyword evidence="5 10" id="KW-0548">Nucleotidyltransferase</keyword>
<reference evidence="13" key="1">
    <citation type="journal article" date="2019" name="Int. J. Syst. Evol. Microbiol.">
        <title>The Global Catalogue of Microorganisms (GCM) 10K type strain sequencing project: providing services to taxonomists for standard genome sequencing and annotation.</title>
        <authorList>
            <consortium name="The Broad Institute Genomics Platform"/>
            <consortium name="The Broad Institute Genome Sequencing Center for Infectious Disease"/>
            <person name="Wu L."/>
            <person name="Ma J."/>
        </authorList>
    </citation>
    <scope>NUCLEOTIDE SEQUENCE [LARGE SCALE GENOMIC DNA]</scope>
    <source>
        <strain evidence="13">IBRC-M 10908</strain>
    </source>
</reference>
<keyword evidence="4 10" id="KW-0808">Transferase</keyword>
<dbReference type="NCBIfam" id="TIGR00125">
    <property type="entry name" value="cyt_tran_rel"/>
    <property type="match status" value="1"/>
</dbReference>
<proteinExistence type="inferred from homology"/>
<dbReference type="InterPro" id="IPR005248">
    <property type="entry name" value="NadD/NMNAT"/>
</dbReference>
<evidence type="ECO:0000313" key="12">
    <source>
        <dbReference type="EMBL" id="MFC4334520.1"/>
    </source>
</evidence>
<evidence type="ECO:0000256" key="5">
    <source>
        <dbReference type="ARBA" id="ARBA00022695"/>
    </source>
</evidence>
<dbReference type="CDD" id="cd02165">
    <property type="entry name" value="NMNAT"/>
    <property type="match status" value="1"/>
</dbReference>
<evidence type="ECO:0000256" key="8">
    <source>
        <dbReference type="ARBA" id="ARBA00023027"/>
    </source>
</evidence>
<name>A0ABV8TVN7_9ACTN</name>
<keyword evidence="13" id="KW-1185">Reference proteome</keyword>
<keyword evidence="8 10" id="KW-0520">NAD</keyword>
<evidence type="ECO:0000256" key="2">
    <source>
        <dbReference type="ARBA" id="ARBA00005019"/>
    </source>
</evidence>
<dbReference type="GO" id="GO:0004515">
    <property type="term" value="F:nicotinate-nucleotide adenylyltransferase activity"/>
    <property type="evidence" value="ECO:0007669"/>
    <property type="project" value="UniProtKB-EC"/>
</dbReference>
<keyword evidence="3 10" id="KW-0662">Pyridine nucleotide biosynthesis</keyword>
<dbReference type="RefSeq" id="WP_380618299.1">
    <property type="nucleotide sequence ID" value="NZ_JBHSDK010000007.1"/>
</dbReference>
<gene>
    <name evidence="10 12" type="primary">nadD</name>
    <name evidence="12" type="ORF">ACFPET_04830</name>
</gene>
<dbReference type="EC" id="2.7.7.18" evidence="10"/>
<keyword evidence="6 10" id="KW-0547">Nucleotide-binding</keyword>
<evidence type="ECO:0000256" key="7">
    <source>
        <dbReference type="ARBA" id="ARBA00022840"/>
    </source>
</evidence>